<feature type="transmembrane region" description="Helical" evidence="2">
    <location>
        <begin position="370"/>
        <end position="387"/>
    </location>
</feature>
<feature type="transmembrane region" description="Helical" evidence="2">
    <location>
        <begin position="48"/>
        <end position="67"/>
    </location>
</feature>
<feature type="transmembrane region" description="Helical" evidence="2">
    <location>
        <begin position="564"/>
        <end position="585"/>
    </location>
</feature>
<feature type="transmembrane region" description="Helical" evidence="2">
    <location>
        <begin position="6"/>
        <end position="27"/>
    </location>
</feature>
<sequence length="611" mass="64262">MDLWVVTSIAATGIGLALGVALIYVILRFSAWTPGGGSPVASARMHGMVTALIALFATGTAGLATLYERGQDQAASSGIGVNPDEMPESAVTELPALSLSPTDALWTVIGPAVWLLLIYWVAQYTWPRPAGQVRTARLAPREAGHFLPRTLTWVAGAIVLAAGAAVALAWTTPGTPAIHLQQVDGSLEYGYSYNDWTQTGFRPGAEFAPWLMIGLLVLVLATVLTILVIARRPPLSGLSTADDDATRRIATNRALRTAALVGIGFLVHSAQAWARGVQEQALRQARPHPSNWLDDGVDLYSEAWMASVPDPARWIDTAAPGIGLVLMLLMLLWRSPAVSELGSGTDRHSSRALPGTPEAVRRLRSDGRRLAVLIGGAVALAALLPLGRTFQGLSDGDRWMQMAGTVAPFAVAVLLMLVMEFGIRRGHTPRASAEHPVVTGTAPRWRWIVLGVSCGMAVLLAILSLVGPLAQPGLALSLVLVAAVMTALTVLATRIALRRPALGRASSAWDQHLRTAGADRLLGIGTGGVFAVTAAAIHGAAPIWDALFARGVVPYDSLVTSEPAEGTALVISSALILAAALSAFWPGPTPPWSIEPDTEPAVEPVGQDLRP</sequence>
<feature type="transmembrane region" description="Helical" evidence="2">
    <location>
        <begin position="207"/>
        <end position="230"/>
    </location>
</feature>
<reference evidence="3 4" key="1">
    <citation type="submission" date="2016-10" db="EMBL/GenBank/DDBJ databases">
        <authorList>
            <person name="de Groot N.N."/>
        </authorList>
    </citation>
    <scope>NUCLEOTIDE SEQUENCE [LARGE SCALE GENOMIC DNA]</scope>
    <source>
        <strain evidence="3 4">CGMCC 1.7054</strain>
    </source>
</reference>
<feature type="transmembrane region" description="Helical" evidence="2">
    <location>
        <begin position="473"/>
        <end position="497"/>
    </location>
</feature>
<dbReference type="STRING" id="574650.SAMN04487966_10191"/>
<proteinExistence type="predicted"/>
<evidence type="ECO:0000256" key="1">
    <source>
        <dbReference type="SAM" id="MobiDB-lite"/>
    </source>
</evidence>
<evidence type="ECO:0000256" key="2">
    <source>
        <dbReference type="SAM" id="Phobius"/>
    </source>
</evidence>
<feature type="transmembrane region" description="Helical" evidence="2">
    <location>
        <begin position="521"/>
        <end position="544"/>
    </location>
</feature>
<accession>A0A1I7MDS3</accession>
<evidence type="ECO:0000313" key="3">
    <source>
        <dbReference type="EMBL" id="SFV20075.1"/>
    </source>
</evidence>
<name>A0A1I7MDS3_9MICC</name>
<keyword evidence="2" id="KW-0812">Transmembrane</keyword>
<keyword evidence="4" id="KW-1185">Reference proteome</keyword>
<dbReference type="EMBL" id="FPCG01000001">
    <property type="protein sequence ID" value="SFV20075.1"/>
    <property type="molecule type" value="Genomic_DNA"/>
</dbReference>
<gene>
    <name evidence="3" type="ORF">SAMN04487966_10191</name>
</gene>
<keyword evidence="2" id="KW-0472">Membrane</keyword>
<feature type="region of interest" description="Disordered" evidence="1">
    <location>
        <begin position="590"/>
        <end position="611"/>
    </location>
</feature>
<dbReference type="Proteomes" id="UP000198881">
    <property type="component" value="Unassembled WGS sequence"/>
</dbReference>
<dbReference type="RefSeq" id="WP_091692771.1">
    <property type="nucleotide sequence ID" value="NZ_FPCG01000001.1"/>
</dbReference>
<dbReference type="OrthoDB" id="4947680at2"/>
<keyword evidence="2" id="KW-1133">Transmembrane helix</keyword>
<protein>
    <submittedName>
        <fullName evidence="3">Uncharacterized protein</fullName>
    </submittedName>
</protein>
<feature type="transmembrane region" description="Helical" evidence="2">
    <location>
        <begin position="104"/>
        <end position="126"/>
    </location>
</feature>
<feature type="transmembrane region" description="Helical" evidence="2">
    <location>
        <begin position="399"/>
        <end position="423"/>
    </location>
</feature>
<dbReference type="AlphaFoldDB" id="A0A1I7MDS3"/>
<feature type="transmembrane region" description="Helical" evidence="2">
    <location>
        <begin position="146"/>
        <end position="170"/>
    </location>
</feature>
<feature type="transmembrane region" description="Helical" evidence="2">
    <location>
        <begin position="444"/>
        <end position="467"/>
    </location>
</feature>
<evidence type="ECO:0000313" key="4">
    <source>
        <dbReference type="Proteomes" id="UP000198881"/>
    </source>
</evidence>
<organism evidence="3 4">
    <name type="scientific">Micrococcus terreus</name>
    <dbReference type="NCBI Taxonomy" id="574650"/>
    <lineage>
        <taxon>Bacteria</taxon>
        <taxon>Bacillati</taxon>
        <taxon>Actinomycetota</taxon>
        <taxon>Actinomycetes</taxon>
        <taxon>Micrococcales</taxon>
        <taxon>Micrococcaceae</taxon>
        <taxon>Micrococcus</taxon>
    </lineage>
</organism>